<dbReference type="Proteomes" id="UP000563898">
    <property type="component" value="Unassembled WGS sequence"/>
</dbReference>
<reference evidence="1 2" key="1">
    <citation type="submission" date="2020-04" db="EMBL/GenBank/DDBJ databases">
        <title>MicrobeNet Type strains.</title>
        <authorList>
            <person name="Nicholson A.C."/>
        </authorList>
    </citation>
    <scope>NUCLEOTIDE SEQUENCE [LARGE SCALE GENOMIC DNA]</scope>
    <source>
        <strain evidence="1 2">ATCC BAA-14</strain>
    </source>
</reference>
<dbReference type="RefSeq" id="WP_006368601.1">
    <property type="nucleotide sequence ID" value="NZ_CP073075.1"/>
</dbReference>
<evidence type="ECO:0000313" key="2">
    <source>
        <dbReference type="Proteomes" id="UP000563898"/>
    </source>
</evidence>
<comment type="caution">
    <text evidence="1">The sequence shown here is derived from an EMBL/GenBank/DDBJ whole genome shotgun (WGS) entry which is preliminary data.</text>
</comment>
<sequence length="72" mass="7579">MRTFFLYRHIDVSGVTGTGVVAEGVEFTDGSVAIHWVAGEHRSTAVWGGIADVEAVHGHDGASTIQWTTPAG</sequence>
<dbReference type="EMBL" id="JAAXPC010000016">
    <property type="protein sequence ID" value="NKY04247.1"/>
    <property type="molecule type" value="Genomic_DNA"/>
</dbReference>
<dbReference type="GeneID" id="90161994"/>
<protein>
    <submittedName>
        <fullName evidence="1">Uncharacterized protein</fullName>
    </submittedName>
</protein>
<accession>A0A846WSX7</accession>
<dbReference type="AlphaFoldDB" id="A0A846WSX7"/>
<gene>
    <name evidence="1" type="ORF">HGA05_22015</name>
</gene>
<evidence type="ECO:0000313" key="1">
    <source>
        <dbReference type="EMBL" id="NKY04247.1"/>
    </source>
</evidence>
<dbReference type="OMA" id="ATRIVWD"/>
<organism evidence="1 2">
    <name type="scientific">Gordonia polyisoprenivorans</name>
    <dbReference type="NCBI Taxonomy" id="84595"/>
    <lineage>
        <taxon>Bacteria</taxon>
        <taxon>Bacillati</taxon>
        <taxon>Actinomycetota</taxon>
        <taxon>Actinomycetes</taxon>
        <taxon>Mycobacteriales</taxon>
        <taxon>Gordoniaceae</taxon>
        <taxon>Gordonia</taxon>
    </lineage>
</organism>
<proteinExistence type="predicted"/>
<name>A0A846WSX7_9ACTN</name>